<reference evidence="1 2" key="1">
    <citation type="journal article" date="2019" name="Emerg. Microbes Infect.">
        <title>Comprehensive subspecies identification of 175 nontuberculous mycobacteria species based on 7547 genomic profiles.</title>
        <authorList>
            <person name="Matsumoto Y."/>
            <person name="Kinjo T."/>
            <person name="Motooka D."/>
            <person name="Nabeya D."/>
            <person name="Jung N."/>
            <person name="Uechi K."/>
            <person name="Horii T."/>
            <person name="Iida T."/>
            <person name="Fujita J."/>
            <person name="Nakamura S."/>
        </authorList>
    </citation>
    <scope>NUCLEOTIDE SEQUENCE [LARGE SCALE GENOMIC DNA]</scope>
    <source>
        <strain evidence="1 2">JCM 6375</strain>
    </source>
</reference>
<name>A0AAD1HA23_9MYCO</name>
<evidence type="ECO:0000313" key="1">
    <source>
        <dbReference type="EMBL" id="BBX00921.1"/>
    </source>
</evidence>
<dbReference type="AlphaFoldDB" id="A0AAD1HA23"/>
<dbReference type="KEGG" id="mmor:MMOR_18570"/>
<keyword evidence="2" id="KW-1185">Reference proteome</keyword>
<gene>
    <name evidence="1" type="ORF">MMOR_18570</name>
</gene>
<proteinExistence type="predicted"/>
<dbReference type="EMBL" id="AP022560">
    <property type="protein sequence ID" value="BBX00921.1"/>
    <property type="molecule type" value="Genomic_DNA"/>
</dbReference>
<evidence type="ECO:0000313" key="2">
    <source>
        <dbReference type="Proteomes" id="UP000466681"/>
    </source>
</evidence>
<organism evidence="1 2">
    <name type="scientific">Mycolicibacterium moriokaense</name>
    <dbReference type="NCBI Taxonomy" id="39691"/>
    <lineage>
        <taxon>Bacteria</taxon>
        <taxon>Bacillati</taxon>
        <taxon>Actinomycetota</taxon>
        <taxon>Actinomycetes</taxon>
        <taxon>Mycobacteriales</taxon>
        <taxon>Mycobacteriaceae</taxon>
        <taxon>Mycolicibacterium</taxon>
    </lineage>
</organism>
<protein>
    <submittedName>
        <fullName evidence="1">Uncharacterized protein</fullName>
    </submittedName>
</protein>
<sequence>MRDNPMTNPVRQCAEVRHQCASALVKVSAPVRQRPYRAHAAHTHHTTDIQKPNQCANNTQRKALQMADFPLLDADYTAATTDLNRTVLNTLDPIEPAIDETDTYCTIPIRLVHDTAAGLHLELGPYTIDHTDIERLRNAIHAYDLANHGPTLRRVK</sequence>
<dbReference type="Proteomes" id="UP000466681">
    <property type="component" value="Chromosome"/>
</dbReference>
<accession>A0AAD1HA23</accession>